<dbReference type="Pfam" id="PF04800">
    <property type="entry name" value="NDUS4"/>
    <property type="match status" value="1"/>
</dbReference>
<dbReference type="PANTHER" id="PTHR12219">
    <property type="entry name" value="NADH-UBIQUINONE OXIDOREDUCTASE"/>
    <property type="match status" value="1"/>
</dbReference>
<gene>
    <name evidence="10" type="ORF">Cboi02_000226700</name>
</gene>
<evidence type="ECO:0000256" key="3">
    <source>
        <dbReference type="ARBA" id="ARBA00022660"/>
    </source>
</evidence>
<comment type="function">
    <text evidence="9">Accessory subunit of the mitochondrial membrane respiratory chain NADH dehydrogenase (Complex I), that is believed not to be involved in catalysis. Complex I functions in the transfer of electrons from NADH to the respiratory chain. The immediate electron acceptor for the enzyme is believed to be ubiquinone.</text>
</comment>
<dbReference type="OrthoDB" id="3089at2759"/>
<keyword evidence="2 9" id="KW-0813">Transport</keyword>
<dbReference type="Proteomes" id="UP001165120">
    <property type="component" value="Unassembled WGS sequence"/>
</dbReference>
<organism evidence="10 11">
    <name type="scientific">Candida boidinii</name>
    <name type="common">Yeast</name>
    <dbReference type="NCBI Taxonomy" id="5477"/>
    <lineage>
        <taxon>Eukaryota</taxon>
        <taxon>Fungi</taxon>
        <taxon>Dikarya</taxon>
        <taxon>Ascomycota</taxon>
        <taxon>Saccharomycotina</taxon>
        <taxon>Pichiomycetes</taxon>
        <taxon>Pichiales</taxon>
        <taxon>Pichiaceae</taxon>
        <taxon>Ogataea</taxon>
        <taxon>Ogataea/Candida clade</taxon>
    </lineage>
</organism>
<evidence type="ECO:0000256" key="6">
    <source>
        <dbReference type="ARBA" id="ARBA00022982"/>
    </source>
</evidence>
<evidence type="ECO:0000313" key="11">
    <source>
        <dbReference type="Proteomes" id="UP001165120"/>
    </source>
</evidence>
<comment type="subcellular location">
    <subcellularLocation>
        <location evidence="9">Mitochondrion inner membrane</location>
        <topology evidence="9">Peripheral membrane protein</topology>
        <orientation evidence="9">Matrix side</orientation>
    </subcellularLocation>
</comment>
<proteinExistence type="inferred from homology"/>
<name>A0A9W6W973_CANBO</name>
<accession>A0A9W6W973</accession>
<evidence type="ECO:0000256" key="7">
    <source>
        <dbReference type="ARBA" id="ARBA00023128"/>
    </source>
</evidence>
<dbReference type="PANTHER" id="PTHR12219:SF8">
    <property type="entry name" value="NADH DEHYDROGENASE [UBIQUINONE] IRON-SULFUR PROTEIN 4, MITOCHONDRIAL"/>
    <property type="match status" value="1"/>
</dbReference>
<evidence type="ECO:0000256" key="2">
    <source>
        <dbReference type="ARBA" id="ARBA00022448"/>
    </source>
</evidence>
<keyword evidence="3 9" id="KW-0679">Respiratory chain</keyword>
<keyword evidence="6 9" id="KW-0249">Electron transport</keyword>
<dbReference type="GO" id="GO:0005743">
    <property type="term" value="C:mitochondrial inner membrane"/>
    <property type="evidence" value="ECO:0007669"/>
    <property type="project" value="UniProtKB-SubCell"/>
</dbReference>
<dbReference type="AlphaFoldDB" id="A0A9W6W973"/>
<evidence type="ECO:0000256" key="1">
    <source>
        <dbReference type="ARBA" id="ARBA00005882"/>
    </source>
</evidence>
<keyword evidence="7 9" id="KW-0496">Mitochondrion</keyword>
<dbReference type="InterPro" id="IPR006885">
    <property type="entry name" value="NADH_UbQ_FeS_4_mit-like"/>
</dbReference>
<dbReference type="FunFam" id="3.30.160.190:FF:000001">
    <property type="entry name" value="NADH-ubiquinone oxidoreductase 21 kDa subunit mitochondrial"/>
    <property type="match status" value="1"/>
</dbReference>
<dbReference type="GO" id="GO:0022900">
    <property type="term" value="P:electron transport chain"/>
    <property type="evidence" value="ECO:0007669"/>
    <property type="project" value="InterPro"/>
</dbReference>
<comment type="caution">
    <text evidence="10">The sequence shown here is derived from an EMBL/GenBank/DDBJ whole genome shotgun (WGS) entry which is preliminary data.</text>
</comment>
<keyword evidence="5 9" id="KW-0809">Transit peptide</keyword>
<dbReference type="Gene3D" id="3.30.160.190">
    <property type="entry name" value="atu1810 like domain"/>
    <property type="match status" value="1"/>
</dbReference>
<evidence type="ECO:0000256" key="5">
    <source>
        <dbReference type="ARBA" id="ARBA00022946"/>
    </source>
</evidence>
<sequence>MLRSTSKLIGLTSVRSIYTTAPRLQSSTDKKISSQVEPTKGEITPNDIVSGAPKDLTVTRVVRIYKEAKYATQSGERNTDFWRIDWDVLTKGNRWENDLIGYQGSSDYMQGTRLTFDTKEAAIRFAEGQGYGYYLQEPKVRKFKKKQYATNFLHSTGPLKHIRTK</sequence>
<dbReference type="EMBL" id="BSXN01000657">
    <property type="protein sequence ID" value="GME69375.1"/>
    <property type="molecule type" value="Genomic_DNA"/>
</dbReference>
<dbReference type="InterPro" id="IPR038532">
    <property type="entry name" value="NDUFS4-like_sf"/>
</dbReference>
<keyword evidence="4 9" id="KW-0999">Mitochondrion inner membrane</keyword>
<keyword evidence="8 9" id="KW-0472">Membrane</keyword>
<evidence type="ECO:0000256" key="8">
    <source>
        <dbReference type="ARBA" id="ARBA00023136"/>
    </source>
</evidence>
<evidence type="ECO:0000256" key="9">
    <source>
        <dbReference type="RuleBase" id="RU367010"/>
    </source>
</evidence>
<comment type="similarity">
    <text evidence="1 9">Belongs to the complex I NDUFS4 subunit family.</text>
</comment>
<protein>
    <recommendedName>
        <fullName evidence="9">NADH dehydrogenase [ubiquinone] iron-sulfur protein 4, mitochondrial</fullName>
    </recommendedName>
</protein>
<reference evidence="10" key="1">
    <citation type="submission" date="2023-04" db="EMBL/GenBank/DDBJ databases">
        <title>Candida boidinii NBRC 10035.</title>
        <authorList>
            <person name="Ichikawa N."/>
            <person name="Sato H."/>
            <person name="Tonouchi N."/>
        </authorList>
    </citation>
    <scope>NUCLEOTIDE SEQUENCE</scope>
    <source>
        <strain evidence="10">NBRC 10035</strain>
    </source>
</reference>
<evidence type="ECO:0000313" key="10">
    <source>
        <dbReference type="EMBL" id="GME69375.1"/>
    </source>
</evidence>
<keyword evidence="11" id="KW-1185">Reference proteome</keyword>
<evidence type="ECO:0000256" key="4">
    <source>
        <dbReference type="ARBA" id="ARBA00022792"/>
    </source>
</evidence>